<dbReference type="GO" id="GO:0004519">
    <property type="term" value="F:endonuclease activity"/>
    <property type="evidence" value="ECO:0007669"/>
    <property type="project" value="UniProtKB-KW"/>
</dbReference>
<accession>A0A2H4NRT6</accession>
<dbReference type="RefSeq" id="YP_009445561.1">
    <property type="nucleotide sequence ID" value="NC_036417.1"/>
</dbReference>
<gene>
    <name evidence="2" type="primary">orf241</name>
</gene>
<dbReference type="GO" id="GO:0005739">
    <property type="term" value="C:mitochondrion"/>
    <property type="evidence" value="ECO:0007669"/>
    <property type="project" value="UniProtKB-ARBA"/>
</dbReference>
<dbReference type="Gene3D" id="3.10.28.10">
    <property type="entry name" value="Homing endonucleases"/>
    <property type="match status" value="2"/>
</dbReference>
<geneLocation type="mitochondrion" evidence="2"/>
<organism evidence="2">
    <name type="scientific">Bipolaris cookei</name>
    <dbReference type="NCBI Taxonomy" id="74410"/>
    <lineage>
        <taxon>Eukaryota</taxon>
        <taxon>Fungi</taxon>
        <taxon>Dikarya</taxon>
        <taxon>Ascomycota</taxon>
        <taxon>Pezizomycotina</taxon>
        <taxon>Dothideomycetes</taxon>
        <taxon>Pleosporomycetidae</taxon>
        <taxon>Pleosporales</taxon>
        <taxon>Pleosporineae</taxon>
        <taxon>Pleosporaceae</taxon>
        <taxon>Bipolaris</taxon>
    </lineage>
</organism>
<keyword evidence="2" id="KW-0540">Nuclease</keyword>
<dbReference type="GeneID" id="35116807"/>
<reference evidence="2" key="1">
    <citation type="submission" date="2017-08" db="EMBL/GenBank/DDBJ databases">
        <title>The genome sequence of Bipolaris cookei reveals mechanisms of pathogenesis underlying target leaf spot of sorghum.</title>
        <authorList>
            <person name="Zaccaron A.Z."/>
            <person name="Bluhm B.H."/>
        </authorList>
    </citation>
    <scope>NUCLEOTIDE SEQUENCE</scope>
    <source>
        <strain evidence="2">LSLP18</strain>
    </source>
</reference>
<keyword evidence="2" id="KW-0496">Mitochondrion</keyword>
<keyword evidence="2" id="KW-0378">Hydrolase</keyword>
<evidence type="ECO:0000313" key="2">
    <source>
        <dbReference type="EMBL" id="ATV95721.1"/>
    </source>
</evidence>
<dbReference type="PANTHER" id="PTHR36181:SF4">
    <property type="entry name" value="LAGLIDADG ENDONUCLEASE"/>
    <property type="match status" value="1"/>
</dbReference>
<dbReference type="EMBL" id="MF784482">
    <property type="protein sequence ID" value="ATV95721.1"/>
    <property type="molecule type" value="Genomic_DNA"/>
</dbReference>
<dbReference type="InterPro" id="IPR004860">
    <property type="entry name" value="LAGLIDADG_dom"/>
</dbReference>
<sequence length="241" mass="27194">MFFGGIGSITSHNSTYSYTVRNKKDLRIIHNHFINYPLQTTKDVHFKLWAQILKMIENKEHIVKSGLLEILAVKSVFPNGLSESLKTAFPEVKAIEKPEFVASSDPLNGHWVAGFTQAEGSFGLSYYKAPKMALGFTGQASFRITQHERDLLVLNRISDLLGCGSVRNTNTSRKEWTFSVTKGSSSITSFFKDYPVYGAKQLDFQDFNKGVLILKNKEHLTAGGLKKLKMLVDNMNYNRVF</sequence>
<keyword evidence="2" id="KW-0255">Endonuclease</keyword>
<proteinExistence type="predicted"/>
<dbReference type="Pfam" id="PF00961">
    <property type="entry name" value="LAGLIDADG_1"/>
    <property type="match status" value="2"/>
</dbReference>
<dbReference type="PANTHER" id="PTHR36181">
    <property type="entry name" value="INTRON-ENCODED ENDONUCLEASE AI3-RELATED"/>
    <property type="match status" value="1"/>
</dbReference>
<dbReference type="InterPro" id="IPR051289">
    <property type="entry name" value="LAGLIDADG_Endonuclease"/>
</dbReference>
<dbReference type="AlphaFoldDB" id="A0A2H4NRT6"/>
<protein>
    <submittedName>
        <fullName evidence="2">LAGLIDADG endonuclease</fullName>
    </submittedName>
</protein>
<dbReference type="SUPFAM" id="SSF55608">
    <property type="entry name" value="Homing endonucleases"/>
    <property type="match status" value="2"/>
</dbReference>
<evidence type="ECO:0000259" key="1">
    <source>
        <dbReference type="Pfam" id="PF00961"/>
    </source>
</evidence>
<feature type="domain" description="Homing endonuclease LAGLIDADG" evidence="1">
    <location>
        <begin position="113"/>
        <end position="209"/>
    </location>
</feature>
<feature type="domain" description="Homing endonuclease LAGLIDADG" evidence="1">
    <location>
        <begin position="2"/>
        <end position="52"/>
    </location>
</feature>
<dbReference type="InterPro" id="IPR027434">
    <property type="entry name" value="Homing_endonucl"/>
</dbReference>
<name>A0A2H4NRT6_9PLEO</name>